<dbReference type="SMART" id="SM00788">
    <property type="entry name" value="Adenylsucc_synt"/>
    <property type="match status" value="1"/>
</dbReference>
<evidence type="ECO:0000313" key="9">
    <source>
        <dbReference type="EMBL" id="HIU61714.1"/>
    </source>
</evidence>
<evidence type="ECO:0000313" key="10">
    <source>
        <dbReference type="Proteomes" id="UP000824110"/>
    </source>
</evidence>
<comment type="caution">
    <text evidence="8">Lacks conserved residue(s) required for the propagation of feature annotation.</text>
</comment>
<dbReference type="HAMAP" id="MF_00011">
    <property type="entry name" value="Adenylosucc_synth"/>
    <property type="match status" value="1"/>
</dbReference>
<feature type="active site" description="Proton donor" evidence="8">
    <location>
        <position position="40"/>
    </location>
</feature>
<comment type="subunit">
    <text evidence="1 8">Homodimer.</text>
</comment>
<evidence type="ECO:0000256" key="3">
    <source>
        <dbReference type="ARBA" id="ARBA00022723"/>
    </source>
</evidence>
<keyword evidence="5 8" id="KW-0658">Purine biosynthesis</keyword>
<feature type="binding site" evidence="8">
    <location>
        <begin position="39"/>
        <end position="41"/>
    </location>
    <ligand>
        <name>GTP</name>
        <dbReference type="ChEBI" id="CHEBI:37565"/>
    </ligand>
</feature>
<feature type="binding site" description="in other chain" evidence="8">
    <location>
        <position position="132"/>
    </location>
    <ligand>
        <name>IMP</name>
        <dbReference type="ChEBI" id="CHEBI:58053"/>
        <note>ligand shared between dimeric partners</note>
    </ligand>
</feature>
<sequence length="426" mass="47422">MLTSICGINWGDEGKGRMVDLLSRDFDIVCRYQGGNNAGHTVINEKGKFILNLLPSGILREEVVNILGCGMVIDLKHLCGEIEKLRNAGIKITPDNLKISDKAVITMPYNVLQDVMEEDRLSKATGKPYGSTRRGIAPIYADKYMKKAFRMGELLNTKLMFKRLPDIVAWKNLTVTAYGYDPIKVEDMIDYLVTYGEPLKEFITDTGVYLNNAHKAGKNIMFEAQLGALRDIDYGIVPYTSSSSTIAAYAPIGAGVPNLKLDKSIGIMKAYSSCVGAGPFTCEYFGEQAERLRELGGEYGAATGRPRRVGPFDVVASRYGIRCQGADEIALTKLDILDDYEEIEICTHYELDGKIIDDFPFTDVLDYCKPVFEKVKGWNCDISGCKKPEDLPKEAIDYIKLLEKLCGCRIRYVSVGAERDACIKMY</sequence>
<dbReference type="Gene3D" id="1.10.300.10">
    <property type="entry name" value="Adenylosuccinate Synthetase, subunit A, domain 2"/>
    <property type="match status" value="1"/>
</dbReference>
<evidence type="ECO:0000256" key="6">
    <source>
        <dbReference type="ARBA" id="ARBA00022842"/>
    </source>
</evidence>
<dbReference type="InterPro" id="IPR042109">
    <property type="entry name" value="Adenylosuccinate_synth_dom1"/>
</dbReference>
<keyword evidence="7 8" id="KW-0342">GTP-binding</keyword>
<dbReference type="InterPro" id="IPR042111">
    <property type="entry name" value="Adenylosuccinate_synth_dom3"/>
</dbReference>
<feature type="binding site" evidence="8">
    <location>
        <position position="146"/>
    </location>
    <ligand>
        <name>IMP</name>
        <dbReference type="ChEBI" id="CHEBI:58053"/>
        <note>ligand shared between dimeric partners</note>
    </ligand>
</feature>
<proteinExistence type="inferred from homology"/>
<protein>
    <recommendedName>
        <fullName evidence="8">Adenylosuccinate synthetase</fullName>
        <shortName evidence="8">AMPSase</shortName>
        <shortName evidence="8">AdSS</shortName>
        <ecNumber evidence="8">6.3.4.4</ecNumber>
    </recommendedName>
    <alternativeName>
        <fullName evidence="8">IMP--aspartate ligase</fullName>
    </alternativeName>
</protein>
<keyword evidence="3 8" id="KW-0479">Metal-binding</keyword>
<feature type="binding site" evidence="8">
    <location>
        <position position="39"/>
    </location>
    <ligand>
        <name>Mg(2+)</name>
        <dbReference type="ChEBI" id="CHEBI:18420"/>
    </ligand>
</feature>
<dbReference type="GO" id="GO:0004019">
    <property type="term" value="F:adenylosuccinate synthase activity"/>
    <property type="evidence" value="ECO:0007669"/>
    <property type="project" value="UniProtKB-UniRule"/>
</dbReference>
<feature type="binding site" evidence="8">
    <location>
        <begin position="333"/>
        <end position="335"/>
    </location>
    <ligand>
        <name>GTP</name>
        <dbReference type="ChEBI" id="CHEBI:37565"/>
    </ligand>
</feature>
<dbReference type="PANTHER" id="PTHR11846:SF0">
    <property type="entry name" value="ADENYLOSUCCINATE SYNTHETASE"/>
    <property type="match status" value="1"/>
</dbReference>
<gene>
    <name evidence="8" type="primary">purA</name>
    <name evidence="9" type="ORF">IAB69_03595</name>
</gene>
<evidence type="ECO:0000256" key="7">
    <source>
        <dbReference type="ARBA" id="ARBA00023134"/>
    </source>
</evidence>
<keyword evidence="8" id="KW-0963">Cytoplasm</keyword>
<comment type="function">
    <text evidence="8">Plays an important role in the de novo pathway of purine nucleotide biosynthesis. Catalyzes the first committed step in the biosynthesis of AMP from IMP.</text>
</comment>
<dbReference type="NCBIfam" id="NF002223">
    <property type="entry name" value="PRK01117.1"/>
    <property type="match status" value="1"/>
</dbReference>
<dbReference type="CDD" id="cd03108">
    <property type="entry name" value="AdSS"/>
    <property type="match status" value="1"/>
</dbReference>
<comment type="cofactor">
    <cofactor evidence="8">
        <name>Mg(2+)</name>
        <dbReference type="ChEBI" id="CHEBI:18420"/>
    </cofactor>
    <text evidence="8">Binds 1 Mg(2+) ion per subunit.</text>
</comment>
<dbReference type="GO" id="GO:0000287">
    <property type="term" value="F:magnesium ion binding"/>
    <property type="evidence" value="ECO:0007669"/>
    <property type="project" value="UniProtKB-UniRule"/>
</dbReference>
<keyword evidence="6 8" id="KW-0460">Magnesium</keyword>
<feature type="binding site" evidence="8">
    <location>
        <position position="12"/>
    </location>
    <ligand>
        <name>Mg(2+)</name>
        <dbReference type="ChEBI" id="CHEBI:18420"/>
    </ligand>
</feature>
<dbReference type="GO" id="GO:0005525">
    <property type="term" value="F:GTP binding"/>
    <property type="evidence" value="ECO:0007669"/>
    <property type="project" value="UniProtKB-UniRule"/>
</dbReference>
<dbReference type="InterPro" id="IPR001114">
    <property type="entry name" value="Adenylosuccinate_synthetase"/>
</dbReference>
<dbReference type="InterPro" id="IPR027417">
    <property type="entry name" value="P-loop_NTPase"/>
</dbReference>
<name>A0A9D1SII1_9FIRM</name>
<keyword evidence="2 8" id="KW-0436">Ligase</keyword>
<feature type="active site" description="Proton acceptor" evidence="8">
    <location>
        <position position="12"/>
    </location>
</feature>
<dbReference type="Gene3D" id="3.40.440.10">
    <property type="entry name" value="Adenylosuccinate Synthetase, subunit A, domain 1"/>
    <property type="match status" value="1"/>
</dbReference>
<keyword evidence="4 8" id="KW-0547">Nucleotide-binding</keyword>
<accession>A0A9D1SII1</accession>
<organism evidence="9 10">
    <name type="scientific">Candidatus Coproplasma excrementigallinarum</name>
    <dbReference type="NCBI Taxonomy" id="2840747"/>
    <lineage>
        <taxon>Bacteria</taxon>
        <taxon>Bacillati</taxon>
        <taxon>Bacillota</taxon>
        <taxon>Clostridia</taxon>
        <taxon>Eubacteriales</taxon>
        <taxon>Candidatus Coproplasma</taxon>
    </lineage>
</organism>
<dbReference type="GO" id="GO:0044208">
    <property type="term" value="P:'de novo' AMP biosynthetic process"/>
    <property type="evidence" value="ECO:0007669"/>
    <property type="project" value="UniProtKB-UniRule"/>
</dbReference>
<dbReference type="EMBL" id="DVNE01000034">
    <property type="protein sequence ID" value="HIU61714.1"/>
    <property type="molecule type" value="Genomic_DNA"/>
</dbReference>
<feature type="binding site" evidence="8">
    <location>
        <position position="307"/>
    </location>
    <ligand>
        <name>GTP</name>
        <dbReference type="ChEBI" id="CHEBI:37565"/>
    </ligand>
</feature>
<dbReference type="Pfam" id="PF00709">
    <property type="entry name" value="Adenylsucc_synt"/>
    <property type="match status" value="1"/>
</dbReference>
<evidence type="ECO:0000256" key="2">
    <source>
        <dbReference type="ARBA" id="ARBA00022598"/>
    </source>
</evidence>
<dbReference type="FunFam" id="3.90.170.10:FF:000001">
    <property type="entry name" value="Adenylosuccinate synthetase"/>
    <property type="match status" value="1"/>
</dbReference>
<evidence type="ECO:0000256" key="1">
    <source>
        <dbReference type="ARBA" id="ARBA00011738"/>
    </source>
</evidence>
<comment type="subcellular location">
    <subcellularLocation>
        <location evidence="8">Cytoplasm</location>
    </subcellularLocation>
</comment>
<dbReference type="GO" id="GO:0046040">
    <property type="term" value="P:IMP metabolic process"/>
    <property type="evidence" value="ECO:0007669"/>
    <property type="project" value="TreeGrafter"/>
</dbReference>
<evidence type="ECO:0000256" key="4">
    <source>
        <dbReference type="ARBA" id="ARBA00022741"/>
    </source>
</evidence>
<evidence type="ECO:0000256" key="5">
    <source>
        <dbReference type="ARBA" id="ARBA00022755"/>
    </source>
</evidence>
<dbReference type="Proteomes" id="UP000824110">
    <property type="component" value="Unassembled WGS sequence"/>
</dbReference>
<dbReference type="Gene3D" id="3.90.170.10">
    <property type="entry name" value="Adenylosuccinate Synthetase, subunit A, domain 3"/>
    <property type="match status" value="1"/>
</dbReference>
<feature type="binding site" description="in other chain" evidence="8">
    <location>
        <begin position="12"/>
        <end position="15"/>
    </location>
    <ligand>
        <name>IMP</name>
        <dbReference type="ChEBI" id="CHEBI:58053"/>
        <note>ligand shared between dimeric partners</note>
    </ligand>
</feature>
<comment type="catalytic activity">
    <reaction evidence="8">
        <text>IMP + L-aspartate + GTP = N(6)-(1,2-dicarboxyethyl)-AMP + GDP + phosphate + 2 H(+)</text>
        <dbReference type="Rhea" id="RHEA:15753"/>
        <dbReference type="ChEBI" id="CHEBI:15378"/>
        <dbReference type="ChEBI" id="CHEBI:29991"/>
        <dbReference type="ChEBI" id="CHEBI:37565"/>
        <dbReference type="ChEBI" id="CHEBI:43474"/>
        <dbReference type="ChEBI" id="CHEBI:57567"/>
        <dbReference type="ChEBI" id="CHEBI:58053"/>
        <dbReference type="ChEBI" id="CHEBI:58189"/>
        <dbReference type="EC" id="6.3.4.4"/>
    </reaction>
</comment>
<reference evidence="9" key="1">
    <citation type="submission" date="2020-10" db="EMBL/GenBank/DDBJ databases">
        <authorList>
            <person name="Gilroy R."/>
        </authorList>
    </citation>
    <scope>NUCLEOTIDE SEQUENCE</scope>
    <source>
        <strain evidence="9">CHK195-12923</strain>
    </source>
</reference>
<dbReference type="EC" id="6.3.4.4" evidence="8"/>
<dbReference type="SUPFAM" id="SSF52540">
    <property type="entry name" value="P-loop containing nucleoside triphosphate hydrolases"/>
    <property type="match status" value="1"/>
</dbReference>
<comment type="similarity">
    <text evidence="8">Belongs to the adenylosuccinate synthetase family.</text>
</comment>
<dbReference type="PANTHER" id="PTHR11846">
    <property type="entry name" value="ADENYLOSUCCINATE SYNTHETASE"/>
    <property type="match status" value="1"/>
</dbReference>
<comment type="pathway">
    <text evidence="8">Purine metabolism; AMP biosynthesis via de novo pathway; AMP from IMP: step 1/2.</text>
</comment>
<dbReference type="AlphaFoldDB" id="A0A9D1SII1"/>
<feature type="binding site" evidence="8">
    <location>
        <begin position="414"/>
        <end position="416"/>
    </location>
    <ligand>
        <name>GTP</name>
        <dbReference type="ChEBI" id="CHEBI:37565"/>
    </ligand>
</feature>
<feature type="binding site" evidence="8">
    <location>
        <begin position="301"/>
        <end position="307"/>
    </location>
    <ligand>
        <name>substrate</name>
    </ligand>
</feature>
<dbReference type="InterPro" id="IPR042110">
    <property type="entry name" value="Adenylosuccinate_synth_dom2"/>
</dbReference>
<comment type="caution">
    <text evidence="9">The sequence shown here is derived from an EMBL/GenBank/DDBJ whole genome shotgun (WGS) entry which is preliminary data.</text>
</comment>
<dbReference type="GO" id="GO:0005737">
    <property type="term" value="C:cytoplasm"/>
    <property type="evidence" value="ECO:0007669"/>
    <property type="project" value="UniProtKB-SubCell"/>
</dbReference>
<feature type="binding site" evidence="8">
    <location>
        <begin position="11"/>
        <end position="17"/>
    </location>
    <ligand>
        <name>GTP</name>
        <dbReference type="ChEBI" id="CHEBI:37565"/>
    </ligand>
</feature>
<evidence type="ECO:0000256" key="8">
    <source>
        <dbReference type="HAMAP-Rule" id="MF_00011"/>
    </source>
</evidence>
<feature type="binding site" description="in other chain" evidence="8">
    <location>
        <begin position="37"/>
        <end position="40"/>
    </location>
    <ligand>
        <name>IMP</name>
        <dbReference type="ChEBI" id="CHEBI:58053"/>
        <note>ligand shared between dimeric partners</note>
    </ligand>
</feature>
<feature type="binding site" description="in other chain" evidence="8">
    <location>
        <position position="305"/>
    </location>
    <ligand>
        <name>IMP</name>
        <dbReference type="ChEBI" id="CHEBI:58053"/>
        <note>ligand shared between dimeric partners</note>
    </ligand>
</feature>
<reference evidence="9" key="2">
    <citation type="journal article" date="2021" name="PeerJ">
        <title>Extensive microbial diversity within the chicken gut microbiome revealed by metagenomics and culture.</title>
        <authorList>
            <person name="Gilroy R."/>
            <person name="Ravi A."/>
            <person name="Getino M."/>
            <person name="Pursley I."/>
            <person name="Horton D.L."/>
            <person name="Alikhan N.F."/>
            <person name="Baker D."/>
            <person name="Gharbi K."/>
            <person name="Hall N."/>
            <person name="Watson M."/>
            <person name="Adriaenssens E.M."/>
            <person name="Foster-Nyarko E."/>
            <person name="Jarju S."/>
            <person name="Secka A."/>
            <person name="Antonio M."/>
            <person name="Oren A."/>
            <person name="Chaudhuri R.R."/>
            <person name="La Ragione R."/>
            <person name="Hildebrand F."/>
            <person name="Pallen M.J."/>
        </authorList>
    </citation>
    <scope>NUCLEOTIDE SEQUENCE</scope>
    <source>
        <strain evidence="9">CHK195-12923</strain>
    </source>
</reference>